<dbReference type="EMBL" id="LXQA011087348">
    <property type="protein sequence ID" value="MCI84288.1"/>
    <property type="molecule type" value="Genomic_DNA"/>
</dbReference>
<feature type="non-terminal residue" evidence="1">
    <location>
        <position position="1"/>
    </location>
</feature>
<comment type="caution">
    <text evidence="1">The sequence shown here is derived from an EMBL/GenBank/DDBJ whole genome shotgun (WGS) entry which is preliminary data.</text>
</comment>
<organism evidence="1 2">
    <name type="scientific">Trifolium medium</name>
    <dbReference type="NCBI Taxonomy" id="97028"/>
    <lineage>
        <taxon>Eukaryota</taxon>
        <taxon>Viridiplantae</taxon>
        <taxon>Streptophyta</taxon>
        <taxon>Embryophyta</taxon>
        <taxon>Tracheophyta</taxon>
        <taxon>Spermatophyta</taxon>
        <taxon>Magnoliopsida</taxon>
        <taxon>eudicotyledons</taxon>
        <taxon>Gunneridae</taxon>
        <taxon>Pentapetalae</taxon>
        <taxon>rosids</taxon>
        <taxon>fabids</taxon>
        <taxon>Fabales</taxon>
        <taxon>Fabaceae</taxon>
        <taxon>Papilionoideae</taxon>
        <taxon>50 kb inversion clade</taxon>
        <taxon>NPAAA clade</taxon>
        <taxon>Hologalegina</taxon>
        <taxon>IRL clade</taxon>
        <taxon>Trifolieae</taxon>
        <taxon>Trifolium</taxon>
    </lineage>
</organism>
<keyword evidence="2" id="KW-1185">Reference proteome</keyword>
<name>A0A392V7H8_9FABA</name>
<evidence type="ECO:0000313" key="2">
    <source>
        <dbReference type="Proteomes" id="UP000265520"/>
    </source>
</evidence>
<proteinExistence type="predicted"/>
<accession>A0A392V7H8</accession>
<evidence type="ECO:0000313" key="1">
    <source>
        <dbReference type="EMBL" id="MCI84288.1"/>
    </source>
</evidence>
<protein>
    <submittedName>
        <fullName evidence="1">Uncharacterized protein</fullName>
    </submittedName>
</protein>
<sequence length="33" mass="3964">DAEYESPMEQEMSLEEQEVDVAFVDRCKWQVWG</sequence>
<dbReference type="Proteomes" id="UP000265520">
    <property type="component" value="Unassembled WGS sequence"/>
</dbReference>
<reference evidence="1 2" key="1">
    <citation type="journal article" date="2018" name="Front. Plant Sci.">
        <title>Red Clover (Trifolium pratense) and Zigzag Clover (T. medium) - A Picture of Genomic Similarities and Differences.</title>
        <authorList>
            <person name="Dluhosova J."/>
            <person name="Istvanek J."/>
            <person name="Nedelnik J."/>
            <person name="Repkova J."/>
        </authorList>
    </citation>
    <scope>NUCLEOTIDE SEQUENCE [LARGE SCALE GENOMIC DNA]</scope>
    <source>
        <strain evidence="2">cv. 10/8</strain>
        <tissue evidence="1">Leaf</tissue>
    </source>
</reference>
<dbReference type="AlphaFoldDB" id="A0A392V7H8"/>